<dbReference type="PATRIC" id="fig|1349767.4.peg.4184"/>
<dbReference type="Gene3D" id="3.30.70.1400">
    <property type="entry name" value="Aminomethyltransferase beta-barrel domains"/>
    <property type="match status" value="1"/>
</dbReference>
<reference evidence="1 2" key="1">
    <citation type="journal article" date="2015" name="Genome Announc.">
        <title>Genome Sequence of Mushroom Soft-Rot Pathogen Janthinobacterium agaricidamnosum.</title>
        <authorList>
            <person name="Graupner K."/>
            <person name="Lackner G."/>
            <person name="Hertweck C."/>
        </authorList>
    </citation>
    <scope>NUCLEOTIDE SEQUENCE [LARGE SCALE GENOMIC DNA]</scope>
    <source>
        <strain evidence="2">NBRC 102515 / DSM 9628</strain>
    </source>
</reference>
<keyword evidence="2" id="KW-1185">Reference proteome</keyword>
<dbReference type="OrthoDB" id="9796287at2"/>
<proteinExistence type="predicted"/>
<evidence type="ECO:0000313" key="1">
    <source>
        <dbReference type="EMBL" id="CDG83071.1"/>
    </source>
</evidence>
<organism evidence="1 2">
    <name type="scientific">Janthinobacterium agaricidamnosum NBRC 102515 = DSM 9628</name>
    <dbReference type="NCBI Taxonomy" id="1349767"/>
    <lineage>
        <taxon>Bacteria</taxon>
        <taxon>Pseudomonadati</taxon>
        <taxon>Pseudomonadota</taxon>
        <taxon>Betaproteobacteria</taxon>
        <taxon>Burkholderiales</taxon>
        <taxon>Oxalobacteraceae</taxon>
        <taxon>Janthinobacterium</taxon>
    </lineage>
</organism>
<dbReference type="RefSeq" id="WP_038499542.1">
    <property type="nucleotide sequence ID" value="NZ_BCTH01000032.1"/>
</dbReference>
<dbReference type="STRING" id="1349767.GJA_2440"/>
<keyword evidence="1" id="KW-0489">Methyltransferase</keyword>
<dbReference type="NCBIfam" id="TIGR03317">
    <property type="entry name" value="ygfZ_signature"/>
    <property type="match status" value="1"/>
</dbReference>
<dbReference type="AlphaFoldDB" id="W0V5B2"/>
<dbReference type="InterPro" id="IPR017703">
    <property type="entry name" value="YgfZ/GCV_T_CS"/>
</dbReference>
<dbReference type="InterPro" id="IPR045179">
    <property type="entry name" value="YgfZ/GcvT"/>
</dbReference>
<accession>W0V5B2</accession>
<dbReference type="Gene3D" id="3.30.70.1630">
    <property type="match status" value="1"/>
</dbReference>
<dbReference type="KEGG" id="jag:GJA_2440"/>
<dbReference type="PANTHER" id="PTHR22602">
    <property type="entry name" value="TRANSFERASE CAF17, MITOCHONDRIAL-RELATED"/>
    <property type="match status" value="1"/>
</dbReference>
<dbReference type="PANTHER" id="PTHR22602:SF0">
    <property type="entry name" value="TRANSFERASE CAF17, MITOCHONDRIAL-RELATED"/>
    <property type="match status" value="1"/>
</dbReference>
<dbReference type="SUPFAM" id="SSF103025">
    <property type="entry name" value="Folate-binding domain"/>
    <property type="match status" value="1"/>
</dbReference>
<dbReference type="Proteomes" id="UP000027604">
    <property type="component" value="Chromosome I"/>
</dbReference>
<evidence type="ECO:0000313" key="2">
    <source>
        <dbReference type="Proteomes" id="UP000027604"/>
    </source>
</evidence>
<dbReference type="Gene3D" id="2.40.30.160">
    <property type="match status" value="1"/>
</dbReference>
<sequence length="355" mass="38179">MNNWNQFLVLQGANISDERISDFGKTLTAAELADGFVAPVTDQGLIGITGDDAASFLHSQLTNDVEHLTSTQVRLAGYCSPKGRLLASFLMWRNETTIYLQLPRDIQAALQKRLQMFVLRAKAKLHDASADEANQVILGIGGAKADVALQRWFASLPGAAHEKLDHQHGTLLRVADAFGAPRYQWLMSASTAASVWPLLVQTLSKGGNDAWRLSEVHAGVPQIGSATQEQFVPQMVNYELLGGVNFKKGCYPGQEIVARSQYLGKLKRRTTLVSIADSSAKPGDEVFAVADPEQPCGMIVNAAPNGDGGIDALVEMKLAAISQGHGLEQSVRLGSASGAPLRFLSMPYVLDALDL</sequence>
<dbReference type="GO" id="GO:0016226">
    <property type="term" value="P:iron-sulfur cluster assembly"/>
    <property type="evidence" value="ECO:0007669"/>
    <property type="project" value="TreeGrafter"/>
</dbReference>
<gene>
    <name evidence="1" type="ORF">GJA_2440</name>
</gene>
<dbReference type="EMBL" id="HG322949">
    <property type="protein sequence ID" value="CDG83071.1"/>
    <property type="molecule type" value="Genomic_DNA"/>
</dbReference>
<dbReference type="GO" id="GO:0032259">
    <property type="term" value="P:methylation"/>
    <property type="evidence" value="ECO:0007669"/>
    <property type="project" value="UniProtKB-KW"/>
</dbReference>
<dbReference type="HOGENOM" id="CLU_007884_6_2_4"/>
<keyword evidence="1" id="KW-0808">Transferase</keyword>
<name>W0V5B2_9BURK</name>
<dbReference type="eggNOG" id="COG0404">
    <property type="taxonomic scope" value="Bacteria"/>
</dbReference>
<protein>
    <submittedName>
        <fullName evidence="1">Aminomethyltransferase folate-binding domain protein</fullName>
    </submittedName>
</protein>
<dbReference type="GO" id="GO:0008168">
    <property type="term" value="F:methyltransferase activity"/>
    <property type="evidence" value="ECO:0007669"/>
    <property type="project" value="UniProtKB-KW"/>
</dbReference>